<dbReference type="InterPro" id="IPR011008">
    <property type="entry name" value="Dimeric_a/b-barrel"/>
</dbReference>
<keyword evidence="3" id="KW-1185">Reference proteome</keyword>
<evidence type="ECO:0000259" key="1">
    <source>
        <dbReference type="PROSITE" id="PS51502"/>
    </source>
</evidence>
<dbReference type="RefSeq" id="WP_202989312.1">
    <property type="nucleotide sequence ID" value="NZ_JAENHO010000001.1"/>
</dbReference>
<accession>A0ABS1VE71</accession>
<evidence type="ECO:0000313" key="2">
    <source>
        <dbReference type="EMBL" id="MBL7252969.1"/>
    </source>
</evidence>
<evidence type="ECO:0000313" key="3">
    <source>
        <dbReference type="Proteomes" id="UP000598996"/>
    </source>
</evidence>
<dbReference type="Gene3D" id="3.30.70.100">
    <property type="match status" value="1"/>
</dbReference>
<dbReference type="PROSITE" id="PS51502">
    <property type="entry name" value="S_R_A_B_BARREL"/>
    <property type="match status" value="1"/>
</dbReference>
<protein>
    <submittedName>
        <fullName evidence="2">Dabb family protein</fullName>
    </submittedName>
</protein>
<organism evidence="2 3">
    <name type="scientific">Paractinoplanes lichenicola</name>
    <dbReference type="NCBI Taxonomy" id="2802976"/>
    <lineage>
        <taxon>Bacteria</taxon>
        <taxon>Bacillati</taxon>
        <taxon>Actinomycetota</taxon>
        <taxon>Actinomycetes</taxon>
        <taxon>Micromonosporales</taxon>
        <taxon>Micromonosporaceae</taxon>
        <taxon>Paractinoplanes</taxon>
    </lineage>
</organism>
<dbReference type="InterPro" id="IPR013097">
    <property type="entry name" value="Dabb"/>
</dbReference>
<dbReference type="EMBL" id="JAENHO010000001">
    <property type="protein sequence ID" value="MBL7252969.1"/>
    <property type="molecule type" value="Genomic_DNA"/>
</dbReference>
<sequence length="133" mass="14919">MIYHHFRSTLKDGVTEAQQGELLASLQNQGREISAVRQFLVGREVGGEFQWGATFVFDDLDGYWAYLMHPAHLRSDEIGLPLVERFISYDTTDDPDPEFGAKVAALHQRRYAALPELARLVRDLPNSGSGLEG</sequence>
<comment type="caution">
    <text evidence="2">The sequence shown here is derived from an EMBL/GenBank/DDBJ whole genome shotgun (WGS) entry which is preliminary data.</text>
</comment>
<name>A0ABS1VE71_9ACTN</name>
<dbReference type="Proteomes" id="UP000598996">
    <property type="component" value="Unassembled WGS sequence"/>
</dbReference>
<gene>
    <name evidence="2" type="ORF">JKJ07_01455</name>
</gene>
<reference evidence="2 3" key="1">
    <citation type="submission" date="2021-01" db="EMBL/GenBank/DDBJ databases">
        <title>Actinoplanes sp. nov. LDG1-01 isolated from lichen.</title>
        <authorList>
            <person name="Saeng-In P."/>
            <person name="Phongsopitanun W."/>
            <person name="Kanchanasin P."/>
            <person name="Yuki M."/>
            <person name="Kudo T."/>
            <person name="Ohkuma M."/>
            <person name="Tanasupawat S."/>
        </authorList>
    </citation>
    <scope>NUCLEOTIDE SEQUENCE [LARGE SCALE GENOMIC DNA]</scope>
    <source>
        <strain evidence="2 3">LDG1-01</strain>
    </source>
</reference>
<feature type="domain" description="Stress-response A/B barrel" evidence="1">
    <location>
        <begin position="2"/>
        <end position="91"/>
    </location>
</feature>
<dbReference type="Pfam" id="PF07876">
    <property type="entry name" value="Dabb"/>
    <property type="match status" value="1"/>
</dbReference>
<dbReference type="SMART" id="SM00886">
    <property type="entry name" value="Dabb"/>
    <property type="match status" value="1"/>
</dbReference>
<proteinExistence type="predicted"/>
<dbReference type="SUPFAM" id="SSF54909">
    <property type="entry name" value="Dimeric alpha+beta barrel"/>
    <property type="match status" value="1"/>
</dbReference>